<accession>A0A839G9D4</accession>
<comment type="caution">
    <text evidence="1">The sequence shown here is derived from an EMBL/GenBank/DDBJ whole genome shotgun (WGS) entry which is preliminary data.</text>
</comment>
<proteinExistence type="predicted"/>
<organism evidence="1 2">
    <name type="scientific">Rufibacter quisquiliarum</name>
    <dbReference type="NCBI Taxonomy" id="1549639"/>
    <lineage>
        <taxon>Bacteria</taxon>
        <taxon>Pseudomonadati</taxon>
        <taxon>Bacteroidota</taxon>
        <taxon>Cytophagia</taxon>
        <taxon>Cytophagales</taxon>
        <taxon>Hymenobacteraceae</taxon>
        <taxon>Rufibacter</taxon>
    </lineage>
</organism>
<dbReference type="EMBL" id="JACJIQ010000002">
    <property type="protein sequence ID" value="MBA9076094.1"/>
    <property type="molecule type" value="Genomic_DNA"/>
</dbReference>
<evidence type="ECO:0000313" key="2">
    <source>
        <dbReference type="Proteomes" id="UP000563094"/>
    </source>
</evidence>
<name>A0A839G9D4_9BACT</name>
<gene>
    <name evidence="1" type="ORF">FHS90_000796</name>
</gene>
<sequence length="68" mass="7590">MRHLVVEVQEIAKDLRQDQPELTLVESLQIAATIQQNRVLERAFCLSSENIPVALEAIAIQLGSKGTY</sequence>
<keyword evidence="2" id="KW-1185">Reference proteome</keyword>
<reference evidence="1 2" key="1">
    <citation type="submission" date="2020-08" db="EMBL/GenBank/DDBJ databases">
        <title>Genomic Encyclopedia of Type Strains, Phase IV (KMG-IV): sequencing the most valuable type-strain genomes for metagenomic binning, comparative biology and taxonomic classification.</title>
        <authorList>
            <person name="Goeker M."/>
        </authorList>
    </citation>
    <scope>NUCLEOTIDE SEQUENCE [LARGE SCALE GENOMIC DNA]</scope>
    <source>
        <strain evidence="1 2">DSM 29854</strain>
    </source>
</reference>
<dbReference type="Proteomes" id="UP000563094">
    <property type="component" value="Unassembled WGS sequence"/>
</dbReference>
<protein>
    <submittedName>
        <fullName evidence="1">Uncharacterized protein</fullName>
    </submittedName>
</protein>
<dbReference type="RefSeq" id="WP_182511862.1">
    <property type="nucleotide sequence ID" value="NZ_JACJIQ010000002.1"/>
</dbReference>
<dbReference type="AlphaFoldDB" id="A0A839G9D4"/>
<evidence type="ECO:0000313" key="1">
    <source>
        <dbReference type="EMBL" id="MBA9076094.1"/>
    </source>
</evidence>